<dbReference type="GO" id="GO:0000166">
    <property type="term" value="F:nucleotide binding"/>
    <property type="evidence" value="ECO:0007669"/>
    <property type="project" value="UniProtKB-KW"/>
</dbReference>
<protein>
    <submittedName>
        <fullName evidence="3">Tryptophan halogenase</fullName>
    </submittedName>
</protein>
<feature type="binding site" evidence="2">
    <location>
        <position position="79"/>
    </location>
    <ligand>
        <name>7-chloro-L-tryptophan</name>
        <dbReference type="ChEBI" id="CHEBI:58713"/>
    </ligand>
</feature>
<name>K6YQN8_9ALTE</name>
<evidence type="ECO:0000313" key="4">
    <source>
        <dbReference type="Proteomes" id="UP000006327"/>
    </source>
</evidence>
<dbReference type="OrthoDB" id="7178350at2"/>
<evidence type="ECO:0000313" key="3">
    <source>
        <dbReference type="EMBL" id="GAC18943.1"/>
    </source>
</evidence>
<dbReference type="GO" id="GO:0004497">
    <property type="term" value="F:monooxygenase activity"/>
    <property type="evidence" value="ECO:0007669"/>
    <property type="project" value="InterPro"/>
</dbReference>
<feature type="binding site" evidence="2">
    <location>
        <position position="347"/>
    </location>
    <ligand>
        <name>FAD</name>
        <dbReference type="ChEBI" id="CHEBI:57692"/>
    </ligand>
</feature>
<dbReference type="InterPro" id="IPR036188">
    <property type="entry name" value="FAD/NAD-bd_sf"/>
</dbReference>
<dbReference type="PANTHER" id="PTHR43747">
    <property type="entry name" value="FAD-BINDING PROTEIN"/>
    <property type="match status" value="1"/>
</dbReference>
<dbReference type="eggNOG" id="COG0446">
    <property type="taxonomic scope" value="Bacteria"/>
</dbReference>
<evidence type="ECO:0000256" key="1">
    <source>
        <dbReference type="PIRSR" id="PIRSR011396-1"/>
    </source>
</evidence>
<dbReference type="Pfam" id="PF04820">
    <property type="entry name" value="Trp_halogenase"/>
    <property type="match status" value="1"/>
</dbReference>
<feature type="active site" evidence="1">
    <location>
        <position position="79"/>
    </location>
</feature>
<keyword evidence="2" id="KW-0274">FAD</keyword>
<dbReference type="SUPFAM" id="SSF51905">
    <property type="entry name" value="FAD/NAD(P)-binding domain"/>
    <property type="match status" value="1"/>
</dbReference>
<keyword evidence="2" id="KW-0547">Nucleotide-binding</keyword>
<keyword evidence="4" id="KW-1185">Reference proteome</keyword>
<keyword evidence="2" id="KW-0285">Flavoprotein</keyword>
<dbReference type="PIRSF" id="PIRSF011396">
    <property type="entry name" value="Trp_halogenase"/>
    <property type="match status" value="1"/>
</dbReference>
<feature type="binding site" evidence="2">
    <location>
        <position position="343"/>
    </location>
    <ligand>
        <name>L-tryptophan</name>
        <dbReference type="ChEBI" id="CHEBI:57912"/>
    </ligand>
</feature>
<dbReference type="EMBL" id="BAEO01000027">
    <property type="protein sequence ID" value="GAC18943.1"/>
    <property type="molecule type" value="Genomic_DNA"/>
</dbReference>
<dbReference type="STRING" id="493475.GARC_1976"/>
<feature type="binding site" evidence="2">
    <location>
        <position position="334"/>
    </location>
    <ligand>
        <name>FAD</name>
        <dbReference type="ChEBI" id="CHEBI:57692"/>
    </ligand>
</feature>
<dbReference type="Proteomes" id="UP000006327">
    <property type="component" value="Unassembled WGS sequence"/>
</dbReference>
<accession>K6YQN8</accession>
<sequence length="501" mass="56415">MVKPINKIVIVGGGTAGWMAAASLAKYAQGKSLDICLIESSSIQTVGVGEATIPNIVEFNRILGIDEIELIKATKATFKLGIQFEDWHQKGESFFHPFADYGLKIDQLEFHQYLNRLAAGGEKVSIQDYSFSCALAKLGHFAQPHPQPPSPLADYSYAYHFDASLYAQFLQKFAVNLGVTHIDAKVEKVNLHSSNGFINSVTLDDGRDIEGQLFIDCSGFKGLLIEQALHTGYEDWSHWLFCDTAVAVQTESVGVTNPYTRSIAGDAGWQWRIPLQHRTGNGYIYSSQFEKDEDAENKLLETLQGKPINQPRKIAFTPGRRKQIWNKNCFALGLASGFLEPLESTSISLVQTAIAKLLNFFPDTDFNPYDIAEVNRLHNREVENIRDFLILHYKMTGRSDTDFWRRCQAMEIPDLLAHKMGVYQSRGHIVMTDNESFQSASWLTMYQGFNHLSKRFDPRAETVELAVLRQKLAQMRQSIDSAAQQAMSHDSFIDTHCRAQL</sequence>
<feature type="binding site" evidence="2">
    <location>
        <begin position="13"/>
        <end position="16"/>
    </location>
    <ligand>
        <name>FAD</name>
        <dbReference type="ChEBI" id="CHEBI:57692"/>
    </ligand>
</feature>
<gene>
    <name evidence="3" type="ORF">GARC_1976</name>
</gene>
<feature type="binding site" evidence="2">
    <location>
        <position position="186"/>
    </location>
    <ligand>
        <name>FAD</name>
        <dbReference type="ChEBI" id="CHEBI:57692"/>
    </ligand>
</feature>
<dbReference type="PANTHER" id="PTHR43747:SF4">
    <property type="entry name" value="FLAVIN-DEPENDENT TRYPTOPHAN HALOGENASE"/>
    <property type="match status" value="1"/>
</dbReference>
<dbReference type="InterPro" id="IPR050816">
    <property type="entry name" value="Flavin-dep_Halogenase_NPB"/>
</dbReference>
<dbReference type="InterPro" id="IPR006905">
    <property type="entry name" value="Flavin_halogenase"/>
</dbReference>
<dbReference type="InterPro" id="IPR033856">
    <property type="entry name" value="Trp_halogen"/>
</dbReference>
<dbReference type="AlphaFoldDB" id="K6YQN8"/>
<dbReference type="RefSeq" id="WP_007619265.1">
    <property type="nucleotide sequence ID" value="NZ_BAEO01000027.1"/>
</dbReference>
<organism evidence="3 4">
    <name type="scientific">Paraglaciecola arctica BSs20135</name>
    <dbReference type="NCBI Taxonomy" id="493475"/>
    <lineage>
        <taxon>Bacteria</taxon>
        <taxon>Pseudomonadati</taxon>
        <taxon>Pseudomonadota</taxon>
        <taxon>Gammaproteobacteria</taxon>
        <taxon>Alteromonadales</taxon>
        <taxon>Alteromonadaceae</taxon>
        <taxon>Paraglaciecola</taxon>
    </lineage>
</organism>
<evidence type="ECO:0000256" key="2">
    <source>
        <dbReference type="PIRSR" id="PIRSR011396-2"/>
    </source>
</evidence>
<comment type="caution">
    <text evidence="3">The sequence shown here is derived from an EMBL/GenBank/DDBJ whole genome shotgun (WGS) entry which is preliminary data.</text>
</comment>
<proteinExistence type="predicted"/>
<reference evidence="3 4" key="1">
    <citation type="journal article" date="2017" name="Antonie Van Leeuwenhoek">
        <title>Rhizobium rhizosphaerae sp. nov., a novel species isolated from rice rhizosphere.</title>
        <authorList>
            <person name="Zhao J.J."/>
            <person name="Zhang J."/>
            <person name="Zhang R.J."/>
            <person name="Zhang C.W."/>
            <person name="Yin H.Q."/>
            <person name="Zhang X.X."/>
        </authorList>
    </citation>
    <scope>NUCLEOTIDE SEQUENCE [LARGE SCALE GENOMIC DNA]</scope>
    <source>
        <strain evidence="3 4">BSs20135</strain>
    </source>
</reference>
<dbReference type="Gene3D" id="3.50.50.60">
    <property type="entry name" value="FAD/NAD(P)-binding domain"/>
    <property type="match status" value="1"/>
</dbReference>